<evidence type="ECO:0000313" key="3">
    <source>
        <dbReference type="Proteomes" id="UP000053091"/>
    </source>
</evidence>
<dbReference type="PANTHER" id="PTHR43267:SF3">
    <property type="entry name" value="THIF PROTEIN"/>
    <property type="match status" value="1"/>
</dbReference>
<dbReference type="OrthoDB" id="9804286at2"/>
<keyword evidence="3" id="KW-1185">Reference proteome</keyword>
<organism evidence="2">
    <name type="scientific">Lentimicrobium saccharophilum</name>
    <dbReference type="NCBI Taxonomy" id="1678841"/>
    <lineage>
        <taxon>Bacteria</taxon>
        <taxon>Pseudomonadati</taxon>
        <taxon>Bacteroidota</taxon>
        <taxon>Bacteroidia</taxon>
        <taxon>Bacteroidales</taxon>
        <taxon>Lentimicrobiaceae</taxon>
        <taxon>Lentimicrobium</taxon>
    </lineage>
</organism>
<dbReference type="NCBIfam" id="TIGR02354">
    <property type="entry name" value="thiF_fam2"/>
    <property type="match status" value="1"/>
</dbReference>
<dbReference type="GO" id="GO:0061503">
    <property type="term" value="F:tRNA threonylcarbamoyladenosine dehydratase"/>
    <property type="evidence" value="ECO:0007669"/>
    <property type="project" value="TreeGrafter"/>
</dbReference>
<dbReference type="GO" id="GO:0061504">
    <property type="term" value="P:cyclic threonylcarbamoyladenosine biosynthetic process"/>
    <property type="evidence" value="ECO:0007669"/>
    <property type="project" value="TreeGrafter"/>
</dbReference>
<dbReference type="GO" id="GO:0008641">
    <property type="term" value="F:ubiquitin-like modifier activating enzyme activity"/>
    <property type="evidence" value="ECO:0007669"/>
    <property type="project" value="InterPro"/>
</dbReference>
<evidence type="ECO:0000259" key="1">
    <source>
        <dbReference type="Pfam" id="PF00899"/>
    </source>
</evidence>
<name>A0A0S7C760_9BACT</name>
<dbReference type="SUPFAM" id="SSF69572">
    <property type="entry name" value="Activating enzymes of the ubiquitin-like proteins"/>
    <property type="match status" value="1"/>
</dbReference>
<feature type="domain" description="THIF-type NAD/FAD binding fold" evidence="1">
    <location>
        <begin position="13"/>
        <end position="196"/>
    </location>
</feature>
<gene>
    <name evidence="2" type="ORF">TBC1_12843</name>
</gene>
<evidence type="ECO:0000313" key="2">
    <source>
        <dbReference type="EMBL" id="GAP45027.1"/>
    </source>
</evidence>
<dbReference type="Pfam" id="PF00899">
    <property type="entry name" value="ThiF"/>
    <property type="match status" value="1"/>
</dbReference>
<dbReference type="Proteomes" id="UP000053091">
    <property type="component" value="Unassembled WGS sequence"/>
</dbReference>
<dbReference type="AlphaFoldDB" id="A0A0S7C760"/>
<dbReference type="InterPro" id="IPR045886">
    <property type="entry name" value="ThiF/MoeB/HesA"/>
</dbReference>
<reference evidence="2" key="1">
    <citation type="journal article" date="2015" name="Genome Announc.">
        <title>Draft Genome Sequence of Bacteroidales Strain TBC1, a Novel Isolate from a Methanogenic Wastewater Treatment System.</title>
        <authorList>
            <person name="Tourlousse D.M."/>
            <person name="Matsuura N."/>
            <person name="Sun L."/>
            <person name="Toyonaga M."/>
            <person name="Kuroda K."/>
            <person name="Ohashi A."/>
            <person name="Cruz R."/>
            <person name="Yamaguchi T."/>
            <person name="Sekiguchi Y."/>
        </authorList>
    </citation>
    <scope>NUCLEOTIDE SEQUENCE [LARGE SCALE GENOMIC DNA]</scope>
    <source>
        <strain evidence="2">TBC1</strain>
    </source>
</reference>
<dbReference type="NCBIfam" id="NF006395">
    <property type="entry name" value="PRK08644.1"/>
    <property type="match status" value="1"/>
</dbReference>
<dbReference type="InterPro" id="IPR035985">
    <property type="entry name" value="Ubiquitin-activating_enz"/>
</dbReference>
<dbReference type="EMBL" id="DF968183">
    <property type="protein sequence ID" value="GAP45027.1"/>
    <property type="molecule type" value="Genomic_DNA"/>
</dbReference>
<dbReference type="Gene3D" id="3.40.50.720">
    <property type="entry name" value="NAD(P)-binding Rossmann-like Domain"/>
    <property type="match status" value="1"/>
</dbReference>
<protein>
    <submittedName>
        <fullName evidence="2">Thiamine biosynthesis protein ThiF, family 2</fullName>
    </submittedName>
</protein>
<dbReference type="RefSeq" id="WP_062045068.1">
    <property type="nucleotide sequence ID" value="NZ_DF968183.1"/>
</dbReference>
<dbReference type="InterPro" id="IPR000594">
    <property type="entry name" value="ThiF_NAD_FAD-bd"/>
</dbReference>
<dbReference type="PATRIC" id="fig|1678841.3.peg.3602"/>
<dbReference type="STRING" id="1678841.TBC1_12843"/>
<dbReference type="InterPro" id="IPR012729">
    <property type="entry name" value="ThiF_fam2"/>
</dbReference>
<proteinExistence type="predicted"/>
<dbReference type="PANTHER" id="PTHR43267">
    <property type="entry name" value="TRNA THREONYLCARBAMOYLADENOSINE DEHYDRATASE"/>
    <property type="match status" value="1"/>
</dbReference>
<accession>A0A0S7C760</accession>
<sequence>MSFERAAEISVYLKKYTVGIAGCGGLGSNCAVALARAGVGKLVIADYDIVTIHNLNRQYYFHDQIGRLKVHALRENIQRINPDVSVKAFDLKLCTSDIVDLYSKCDVIVEAFDKAEMKYMIIETVLSRIPGKPLVVGVGMAGWGNTNLLHCRYSENLIICGDESSEVSESLPVLAPRVGVVANMQANEVLKILLKEFKPVHE</sequence>